<keyword evidence="3" id="KW-1185">Reference proteome</keyword>
<name>A0A423T6V6_PENVA</name>
<proteinExistence type="predicted"/>
<protein>
    <submittedName>
        <fullName evidence="2">Uncharacterized protein</fullName>
    </submittedName>
</protein>
<feature type="compositionally biased region" description="Basic and acidic residues" evidence="1">
    <location>
        <begin position="80"/>
        <end position="97"/>
    </location>
</feature>
<dbReference type="Proteomes" id="UP000283509">
    <property type="component" value="Unassembled WGS sequence"/>
</dbReference>
<evidence type="ECO:0000256" key="1">
    <source>
        <dbReference type="SAM" id="MobiDB-lite"/>
    </source>
</evidence>
<dbReference type="OrthoDB" id="6371365at2759"/>
<comment type="caution">
    <text evidence="2">The sequence shown here is derived from an EMBL/GenBank/DDBJ whole genome shotgun (WGS) entry which is preliminary data.</text>
</comment>
<accession>A0A423T6V6</accession>
<feature type="non-terminal residue" evidence="2">
    <location>
        <position position="154"/>
    </location>
</feature>
<feature type="region of interest" description="Disordered" evidence="1">
    <location>
        <begin position="79"/>
        <end position="128"/>
    </location>
</feature>
<gene>
    <name evidence="2" type="ORF">C7M84_009458</name>
</gene>
<reference evidence="2 3" key="2">
    <citation type="submission" date="2019-01" db="EMBL/GenBank/DDBJ databases">
        <title>The decoding of complex shrimp genome reveals the adaptation for benthos swimmer, frequently molting mechanism and breeding impact on genome.</title>
        <authorList>
            <person name="Sun Y."/>
            <person name="Gao Y."/>
            <person name="Yu Y."/>
        </authorList>
    </citation>
    <scope>NUCLEOTIDE SEQUENCE [LARGE SCALE GENOMIC DNA]</scope>
    <source>
        <tissue evidence="2">Muscle</tissue>
    </source>
</reference>
<dbReference type="EMBL" id="QCYY01002197">
    <property type="protein sequence ID" value="ROT72153.1"/>
    <property type="molecule type" value="Genomic_DNA"/>
</dbReference>
<evidence type="ECO:0000313" key="3">
    <source>
        <dbReference type="Proteomes" id="UP000283509"/>
    </source>
</evidence>
<evidence type="ECO:0000313" key="2">
    <source>
        <dbReference type="EMBL" id="ROT72153.1"/>
    </source>
</evidence>
<reference evidence="2 3" key="1">
    <citation type="submission" date="2018-04" db="EMBL/GenBank/DDBJ databases">
        <authorList>
            <person name="Zhang X."/>
            <person name="Yuan J."/>
            <person name="Li F."/>
            <person name="Xiang J."/>
        </authorList>
    </citation>
    <scope>NUCLEOTIDE SEQUENCE [LARGE SCALE GENOMIC DNA]</scope>
    <source>
        <tissue evidence="2">Muscle</tissue>
    </source>
</reference>
<organism evidence="2 3">
    <name type="scientific">Penaeus vannamei</name>
    <name type="common">Whiteleg shrimp</name>
    <name type="synonym">Litopenaeus vannamei</name>
    <dbReference type="NCBI Taxonomy" id="6689"/>
    <lineage>
        <taxon>Eukaryota</taxon>
        <taxon>Metazoa</taxon>
        <taxon>Ecdysozoa</taxon>
        <taxon>Arthropoda</taxon>
        <taxon>Crustacea</taxon>
        <taxon>Multicrustacea</taxon>
        <taxon>Malacostraca</taxon>
        <taxon>Eumalacostraca</taxon>
        <taxon>Eucarida</taxon>
        <taxon>Decapoda</taxon>
        <taxon>Dendrobranchiata</taxon>
        <taxon>Penaeoidea</taxon>
        <taxon>Penaeidae</taxon>
        <taxon>Penaeus</taxon>
    </lineage>
</organism>
<sequence>MLFTASYLFPFYNIVIFPQQQQKASKMGPDRHRRFVVLILVSLFFLVTSWLEEEASESGQGIRATVRIAARRLSRAIGGAEDRKHGRGQRKGDRPLLDDEDEDNDGFINSLYRDDDDDDDKDDDRPSYAKSFRAKSRMYVRTATFHFDLYSCLP</sequence>
<dbReference type="AlphaFoldDB" id="A0A423T6V6"/>